<organism evidence="1 2">
    <name type="scientific">Romanomermis culicivorax</name>
    <name type="common">Nematode worm</name>
    <dbReference type="NCBI Taxonomy" id="13658"/>
    <lineage>
        <taxon>Eukaryota</taxon>
        <taxon>Metazoa</taxon>
        <taxon>Ecdysozoa</taxon>
        <taxon>Nematoda</taxon>
        <taxon>Enoplea</taxon>
        <taxon>Dorylaimia</taxon>
        <taxon>Mermithida</taxon>
        <taxon>Mermithoidea</taxon>
        <taxon>Mermithidae</taxon>
        <taxon>Romanomermis</taxon>
    </lineage>
</organism>
<protein>
    <submittedName>
        <fullName evidence="2">Uncharacterized protein</fullName>
    </submittedName>
</protein>
<accession>A0A915JP57</accession>
<dbReference type="AlphaFoldDB" id="A0A915JP57"/>
<sequence>MKVESKKMAGTQLDALCILSDQEEKISIYYEMADAATTKQGALFGIPIRTGYRHIRGTDTFGTQISFVSII</sequence>
<dbReference type="WBParaSite" id="nRc.2.0.1.t27990-RA">
    <property type="protein sequence ID" value="nRc.2.0.1.t27990-RA"/>
    <property type="gene ID" value="nRc.2.0.1.g27990"/>
</dbReference>
<proteinExistence type="predicted"/>
<reference evidence="2" key="1">
    <citation type="submission" date="2022-11" db="UniProtKB">
        <authorList>
            <consortium name="WormBaseParasite"/>
        </authorList>
    </citation>
    <scope>IDENTIFICATION</scope>
</reference>
<evidence type="ECO:0000313" key="1">
    <source>
        <dbReference type="Proteomes" id="UP000887565"/>
    </source>
</evidence>
<evidence type="ECO:0000313" key="2">
    <source>
        <dbReference type="WBParaSite" id="nRc.2.0.1.t27990-RA"/>
    </source>
</evidence>
<keyword evidence="1" id="KW-1185">Reference proteome</keyword>
<name>A0A915JP57_ROMCU</name>
<dbReference type="Proteomes" id="UP000887565">
    <property type="component" value="Unplaced"/>
</dbReference>